<dbReference type="PRINTS" id="PR00081">
    <property type="entry name" value="GDHRDH"/>
</dbReference>
<dbReference type="RefSeq" id="WP_249303251.1">
    <property type="nucleotide sequence ID" value="NZ_CP060634.1"/>
</dbReference>
<dbReference type="SUPFAM" id="SSF51735">
    <property type="entry name" value="NAD(P)-binding Rossmann-fold domains"/>
    <property type="match status" value="1"/>
</dbReference>
<name>A0A7G9G529_9FIRM</name>
<organism evidence="3 4">
    <name type="scientific">Qiania dongpingensis</name>
    <dbReference type="NCBI Taxonomy" id="2763669"/>
    <lineage>
        <taxon>Bacteria</taxon>
        <taxon>Bacillati</taxon>
        <taxon>Bacillota</taxon>
        <taxon>Clostridia</taxon>
        <taxon>Lachnospirales</taxon>
        <taxon>Lachnospiraceae</taxon>
        <taxon>Qiania</taxon>
    </lineage>
</organism>
<dbReference type="InterPro" id="IPR036291">
    <property type="entry name" value="NAD(P)-bd_dom_sf"/>
</dbReference>
<dbReference type="Proteomes" id="UP000515823">
    <property type="component" value="Chromosome"/>
</dbReference>
<dbReference type="GO" id="GO:0016616">
    <property type="term" value="F:oxidoreductase activity, acting on the CH-OH group of donors, NAD or NADP as acceptor"/>
    <property type="evidence" value="ECO:0007669"/>
    <property type="project" value="TreeGrafter"/>
</dbReference>
<dbReference type="EMBL" id="CP060634">
    <property type="protein sequence ID" value="QNM05911.1"/>
    <property type="molecule type" value="Genomic_DNA"/>
</dbReference>
<evidence type="ECO:0000313" key="4">
    <source>
        <dbReference type="Proteomes" id="UP000515823"/>
    </source>
</evidence>
<keyword evidence="2" id="KW-0560">Oxidoreductase</keyword>
<dbReference type="AlphaFoldDB" id="A0A7G9G529"/>
<accession>A0A7G9G529</accession>
<dbReference type="Gene3D" id="3.40.50.720">
    <property type="entry name" value="NAD(P)-binding Rossmann-like Domain"/>
    <property type="match status" value="1"/>
</dbReference>
<proteinExistence type="inferred from homology"/>
<dbReference type="PANTHER" id="PTHR42760">
    <property type="entry name" value="SHORT-CHAIN DEHYDROGENASES/REDUCTASES FAMILY MEMBER"/>
    <property type="match status" value="1"/>
</dbReference>
<reference evidence="3 4" key="1">
    <citation type="submission" date="2020-08" db="EMBL/GenBank/DDBJ databases">
        <authorList>
            <person name="Liu C."/>
            <person name="Sun Q."/>
        </authorList>
    </citation>
    <scope>NUCLEOTIDE SEQUENCE [LARGE SCALE GENOMIC DNA]</scope>
    <source>
        <strain evidence="3 4">NSJ-38</strain>
    </source>
</reference>
<dbReference type="GO" id="GO:0008206">
    <property type="term" value="P:bile acid metabolic process"/>
    <property type="evidence" value="ECO:0007669"/>
    <property type="project" value="UniProtKB-ARBA"/>
</dbReference>
<dbReference type="PROSITE" id="PS00061">
    <property type="entry name" value="ADH_SHORT"/>
    <property type="match status" value="1"/>
</dbReference>
<evidence type="ECO:0000313" key="3">
    <source>
        <dbReference type="EMBL" id="QNM05911.1"/>
    </source>
</evidence>
<evidence type="ECO:0000256" key="1">
    <source>
        <dbReference type="ARBA" id="ARBA00006484"/>
    </source>
</evidence>
<dbReference type="PRINTS" id="PR00080">
    <property type="entry name" value="SDRFAMILY"/>
</dbReference>
<comment type="similarity">
    <text evidence="1">Belongs to the short-chain dehydrogenases/reductases (SDR) family.</text>
</comment>
<sequence length="263" mass="28075">MDLGLKGQVAVICGGTTGIGAAAALRFAEEGCKVAVCSHSSSKVEAFEQQAKDSGYEDILAEQVDVTELSQIQAFADEVVKRFGGIDIWVNCAGGNKHGPLHSLPEETFRYIMDLNLTSTFFGIQTAAKHMMTKKSGVIINLSSLSSRIPVDYRVTYGAAKAGVNMLTVGAASELAPYGIRVNAVSPGVIDTVLSAKAIYEQKDYTMSMIPLHRAGRPEEIGDVIVCMASSRFGYMTGTVVNVDGGKNSVEDTELPWAKPWEG</sequence>
<dbReference type="KEGG" id="qdo:H9Q78_01680"/>
<dbReference type="CDD" id="cd05233">
    <property type="entry name" value="SDR_c"/>
    <property type="match status" value="1"/>
</dbReference>
<dbReference type="Pfam" id="PF13561">
    <property type="entry name" value="adh_short_C2"/>
    <property type="match status" value="1"/>
</dbReference>
<keyword evidence="4" id="KW-1185">Reference proteome</keyword>
<protein>
    <submittedName>
        <fullName evidence="3">SDR family oxidoreductase</fullName>
    </submittedName>
</protein>
<evidence type="ECO:0000256" key="2">
    <source>
        <dbReference type="ARBA" id="ARBA00023002"/>
    </source>
</evidence>
<dbReference type="InterPro" id="IPR002347">
    <property type="entry name" value="SDR_fam"/>
</dbReference>
<dbReference type="InterPro" id="IPR020904">
    <property type="entry name" value="Sc_DH/Rdtase_CS"/>
</dbReference>
<gene>
    <name evidence="3" type="ORF">H9Q78_01680</name>
</gene>
<dbReference type="FunFam" id="3.40.50.720:FF:000084">
    <property type="entry name" value="Short-chain dehydrogenase reductase"/>
    <property type="match status" value="1"/>
</dbReference>